<keyword evidence="2" id="KW-1185">Reference proteome</keyword>
<evidence type="ECO:0000313" key="2">
    <source>
        <dbReference type="Proteomes" id="UP001054902"/>
    </source>
</evidence>
<reference evidence="1 2" key="1">
    <citation type="journal article" date="2021" name="Sci. Rep.">
        <title>The genome of the diatom Chaetoceros tenuissimus carries an ancient integrated fragment of an extant virus.</title>
        <authorList>
            <person name="Hongo Y."/>
            <person name="Kimura K."/>
            <person name="Takaki Y."/>
            <person name="Yoshida Y."/>
            <person name="Baba S."/>
            <person name="Kobayashi G."/>
            <person name="Nagasaki K."/>
            <person name="Hano T."/>
            <person name="Tomaru Y."/>
        </authorList>
    </citation>
    <scope>NUCLEOTIDE SEQUENCE [LARGE SCALE GENOMIC DNA]</scope>
    <source>
        <strain evidence="1 2">NIES-3715</strain>
    </source>
</reference>
<name>A0AAD3D5P5_9STRA</name>
<sequence>MADTIIRIEEYAFIHCRSLTYIKWSTNLEFPQNVELAHDVFTRAKFLDKSPFPNTRTSYEENCQEIHAWMKNINNHEDYALHRACSSYQPLKEVIMSITEKKGLQAFKVKNEMGITPSQYLKENPYRDIKEKDIIESYIMKMMGENIDIE</sequence>
<organism evidence="1 2">
    <name type="scientific">Chaetoceros tenuissimus</name>
    <dbReference type="NCBI Taxonomy" id="426638"/>
    <lineage>
        <taxon>Eukaryota</taxon>
        <taxon>Sar</taxon>
        <taxon>Stramenopiles</taxon>
        <taxon>Ochrophyta</taxon>
        <taxon>Bacillariophyta</taxon>
        <taxon>Coscinodiscophyceae</taxon>
        <taxon>Chaetocerotophycidae</taxon>
        <taxon>Chaetocerotales</taxon>
        <taxon>Chaetocerotaceae</taxon>
        <taxon>Chaetoceros</taxon>
    </lineage>
</organism>
<protein>
    <submittedName>
        <fullName evidence="1">Uncharacterized protein</fullName>
    </submittedName>
</protein>
<dbReference type="AlphaFoldDB" id="A0AAD3D5P5"/>
<gene>
    <name evidence="1" type="ORF">CTEN210_13716</name>
</gene>
<dbReference type="Proteomes" id="UP001054902">
    <property type="component" value="Unassembled WGS sequence"/>
</dbReference>
<evidence type="ECO:0000313" key="1">
    <source>
        <dbReference type="EMBL" id="GFH57240.1"/>
    </source>
</evidence>
<comment type="caution">
    <text evidence="1">The sequence shown here is derived from an EMBL/GenBank/DDBJ whole genome shotgun (WGS) entry which is preliminary data.</text>
</comment>
<proteinExistence type="predicted"/>
<accession>A0AAD3D5P5</accession>
<dbReference type="EMBL" id="BLLK01000057">
    <property type="protein sequence ID" value="GFH57240.1"/>
    <property type="molecule type" value="Genomic_DNA"/>
</dbReference>